<evidence type="ECO:0000259" key="2">
    <source>
        <dbReference type="PROSITE" id="PS00028"/>
    </source>
</evidence>
<dbReference type="KEGG" id="more:E1B28_004814"/>
<comment type="caution">
    <text evidence="3">The sequence shown here is derived from an EMBL/GenBank/DDBJ whole genome shotgun (WGS) entry which is preliminary data.</text>
</comment>
<dbReference type="GeneID" id="66073890"/>
<dbReference type="AlphaFoldDB" id="A0A9P7UZH5"/>
<evidence type="ECO:0000313" key="3">
    <source>
        <dbReference type="EMBL" id="KAG7097471.1"/>
    </source>
</evidence>
<accession>A0A9P7UZH5</accession>
<proteinExistence type="predicted"/>
<feature type="domain" description="C2H2-type" evidence="2">
    <location>
        <begin position="13"/>
        <end position="36"/>
    </location>
</feature>
<reference evidence="3" key="1">
    <citation type="journal article" date="2021" name="Genome Biol. Evol.">
        <title>The assembled and annotated genome of the fairy-ring fungus Marasmius oreades.</title>
        <authorList>
            <person name="Hiltunen M."/>
            <person name="Ament-Velasquez S.L."/>
            <person name="Johannesson H."/>
        </authorList>
    </citation>
    <scope>NUCLEOTIDE SEQUENCE</scope>
    <source>
        <strain evidence="3">03SP1</strain>
    </source>
</reference>
<name>A0A9P7UZH5_9AGAR</name>
<dbReference type="InterPro" id="IPR041078">
    <property type="entry name" value="Plavaka"/>
</dbReference>
<dbReference type="Proteomes" id="UP001049176">
    <property type="component" value="Chromosome 2"/>
</dbReference>
<dbReference type="Pfam" id="PF18759">
    <property type="entry name" value="Plavaka"/>
    <property type="match status" value="1"/>
</dbReference>
<gene>
    <name evidence="3" type="ORF">E1B28_004814</name>
</gene>
<dbReference type="RefSeq" id="XP_043013941.1">
    <property type="nucleotide sequence ID" value="XM_043149337.1"/>
</dbReference>
<dbReference type="OrthoDB" id="3199698at2759"/>
<evidence type="ECO:0000313" key="4">
    <source>
        <dbReference type="Proteomes" id="UP001049176"/>
    </source>
</evidence>
<feature type="compositionally biased region" description="Low complexity" evidence="1">
    <location>
        <begin position="43"/>
        <end position="54"/>
    </location>
</feature>
<organism evidence="3 4">
    <name type="scientific">Marasmius oreades</name>
    <name type="common">fairy-ring Marasmius</name>
    <dbReference type="NCBI Taxonomy" id="181124"/>
    <lineage>
        <taxon>Eukaryota</taxon>
        <taxon>Fungi</taxon>
        <taxon>Dikarya</taxon>
        <taxon>Basidiomycota</taxon>
        <taxon>Agaricomycotina</taxon>
        <taxon>Agaricomycetes</taxon>
        <taxon>Agaricomycetidae</taxon>
        <taxon>Agaricales</taxon>
        <taxon>Marasmiineae</taxon>
        <taxon>Marasmiaceae</taxon>
        <taxon>Marasmius</taxon>
    </lineage>
</organism>
<feature type="region of interest" description="Disordered" evidence="1">
    <location>
        <begin position="43"/>
        <end position="76"/>
    </location>
</feature>
<dbReference type="EMBL" id="CM032182">
    <property type="protein sequence ID" value="KAG7097471.1"/>
    <property type="molecule type" value="Genomic_DNA"/>
</dbReference>
<dbReference type="InterPro" id="IPR013087">
    <property type="entry name" value="Znf_C2H2_type"/>
</dbReference>
<sequence>MSRRPYKPNLFHCSFPRCSKSCKTERGLRQHEETCHYVLGAQEPPQQQPKSPSPHLCAHNSLLPIPTTPPDSPSAQVFLHPARQQSLGSPNSDTEIKYHQILDGTPCDALGNDLPPGSPPPPCDPGDTTDYSPFVSQAEFELAEFLYTKEEMSEQKTNRLMDLLNALYTQDGPPFSSHEEMCSVIDAIHHGDIPWQSFNVTYNGELPTDGPVPTWKTQPFEIDYAPKRVTRKGKRQYTDLMSGNWAWSQADKIVNEDLTGCNVHGAMFSPWIFGSDKTTVSVATGQNEYYPLYQSCGNVHNSIRRAHCNAVTVIASKDQDKSAEFRKFRRQLFHTSLEYILSSMRPYMTEPKVTKCPDGHYRRVVYGIGPYIADYPEQALLSCIVQNWCPKCLAPVGNLDGDGEIFTRRSHEHTNALLDGCTLKELWDDFGIVGDLLPFTISFPRADIHELLSPDLLHQIIKGTFKDHLVDWVTEYIEMAYSKAEATRRLADIDRRKVKMCSAISGAEKFS</sequence>
<dbReference type="PROSITE" id="PS00028">
    <property type="entry name" value="ZINC_FINGER_C2H2_1"/>
    <property type="match status" value="1"/>
</dbReference>
<evidence type="ECO:0000256" key="1">
    <source>
        <dbReference type="SAM" id="MobiDB-lite"/>
    </source>
</evidence>
<keyword evidence="4" id="KW-1185">Reference proteome</keyword>
<protein>
    <recommendedName>
        <fullName evidence="2">C2H2-type domain-containing protein</fullName>
    </recommendedName>
</protein>